<dbReference type="SUPFAM" id="SSF51161">
    <property type="entry name" value="Trimeric LpxA-like enzymes"/>
    <property type="match status" value="1"/>
</dbReference>
<dbReference type="EMBL" id="JARRAF010000002">
    <property type="protein sequence ID" value="MDK2122882.1"/>
    <property type="molecule type" value="Genomic_DNA"/>
</dbReference>
<dbReference type="RefSeq" id="WP_284099169.1">
    <property type="nucleotide sequence ID" value="NZ_JARRAF010000002.1"/>
</dbReference>
<keyword evidence="2" id="KW-0808">Transferase</keyword>
<evidence type="ECO:0000313" key="3">
    <source>
        <dbReference type="Proteomes" id="UP001172778"/>
    </source>
</evidence>
<dbReference type="InterPro" id="IPR011004">
    <property type="entry name" value="Trimer_LpxA-like_sf"/>
</dbReference>
<dbReference type="PANTHER" id="PTHR43300:SF4">
    <property type="entry name" value="ACYL-[ACYL-CARRIER-PROTEIN]--UDP-N-ACETYLGLUCOSAMINE O-ACYLTRANSFERASE"/>
    <property type="match status" value="1"/>
</dbReference>
<keyword evidence="2" id="KW-0012">Acyltransferase</keyword>
<dbReference type="Proteomes" id="UP001172778">
    <property type="component" value="Unassembled WGS sequence"/>
</dbReference>
<proteinExistence type="inferred from homology"/>
<dbReference type="Gene3D" id="2.160.10.10">
    <property type="entry name" value="Hexapeptide repeat proteins"/>
    <property type="match status" value="1"/>
</dbReference>
<dbReference type="EC" id="2.3.1.-" evidence="2"/>
<dbReference type="InterPro" id="IPR050179">
    <property type="entry name" value="Trans_hexapeptide_repeat"/>
</dbReference>
<name>A0ABT7DS38_9NEIS</name>
<dbReference type="InterPro" id="IPR001451">
    <property type="entry name" value="Hexapep"/>
</dbReference>
<dbReference type="Pfam" id="PF00132">
    <property type="entry name" value="Hexapep"/>
    <property type="match status" value="1"/>
</dbReference>
<organism evidence="2 3">
    <name type="scientific">Parachitinimonas caeni</name>
    <dbReference type="NCBI Taxonomy" id="3031301"/>
    <lineage>
        <taxon>Bacteria</taxon>
        <taxon>Pseudomonadati</taxon>
        <taxon>Pseudomonadota</taxon>
        <taxon>Betaproteobacteria</taxon>
        <taxon>Neisseriales</taxon>
        <taxon>Chitinibacteraceae</taxon>
        <taxon>Parachitinimonas</taxon>
    </lineage>
</organism>
<dbReference type="Pfam" id="PF14602">
    <property type="entry name" value="Hexapep_2"/>
    <property type="match status" value="1"/>
</dbReference>
<accession>A0ABT7DS38</accession>
<gene>
    <name evidence="2" type="ORF">PZA18_02325</name>
</gene>
<evidence type="ECO:0000313" key="2">
    <source>
        <dbReference type="EMBL" id="MDK2122882.1"/>
    </source>
</evidence>
<reference evidence="2" key="1">
    <citation type="submission" date="2023-03" db="EMBL/GenBank/DDBJ databases">
        <title>Chitinimonas shenzhenensis gen. nov., sp. nov., a novel member of family Burkholderiaceae isolated from activated sludge collected in Shen Zhen, China.</title>
        <authorList>
            <person name="Wang X."/>
        </authorList>
    </citation>
    <scope>NUCLEOTIDE SEQUENCE</scope>
    <source>
        <strain evidence="2">DQS-5</strain>
    </source>
</reference>
<keyword evidence="3" id="KW-1185">Reference proteome</keyword>
<dbReference type="PANTHER" id="PTHR43300">
    <property type="entry name" value="ACETYLTRANSFERASE"/>
    <property type="match status" value="1"/>
</dbReference>
<dbReference type="GO" id="GO:0016746">
    <property type="term" value="F:acyltransferase activity"/>
    <property type="evidence" value="ECO:0007669"/>
    <property type="project" value="UniProtKB-KW"/>
</dbReference>
<comment type="caution">
    <text evidence="2">The sequence shown here is derived from an EMBL/GenBank/DDBJ whole genome shotgun (WGS) entry which is preliminary data.</text>
</comment>
<protein>
    <submittedName>
        <fullName evidence="2">Acyltransferase</fullName>
        <ecNumber evidence="2">2.3.1.-</ecNumber>
    </submittedName>
</protein>
<dbReference type="CDD" id="cd03358">
    <property type="entry name" value="LbH_WxcM_N_like"/>
    <property type="match status" value="1"/>
</dbReference>
<sequence length="190" mass="20774">MSYQKHDTAIIDDGAQIGAGSRVWHWVHICGGARIGQRCSFGQNVFVGNDVQIGDNVKVQNNVSIYDAVTLEDDVFCGPSMVFTNVYNPRSHVSRKDEYRRTLVRRGATIGANATVVCGHEIGEYAFIGAGSVINRNVPAYALMVGVPARRIGWMCRCGERLPTGEGVVSCTACQSQYQIDAHRCQPHSL</sequence>
<evidence type="ECO:0000256" key="1">
    <source>
        <dbReference type="ARBA" id="ARBA00007274"/>
    </source>
</evidence>
<comment type="similarity">
    <text evidence="1">Belongs to the transferase hexapeptide repeat family.</text>
</comment>